<keyword evidence="2" id="KW-0004">4Fe-4S</keyword>
<dbReference type="InterPro" id="IPR058240">
    <property type="entry name" value="rSAM_sf"/>
</dbReference>
<keyword evidence="9" id="KW-1185">Reference proteome</keyword>
<dbReference type="SFLD" id="SFLDS00029">
    <property type="entry name" value="Radical_SAM"/>
    <property type="match status" value="1"/>
</dbReference>
<dbReference type="EC" id="1.97.1.-" evidence="7"/>
<dbReference type="InterPro" id="IPR034457">
    <property type="entry name" value="Organic_radical-activating"/>
</dbReference>
<evidence type="ECO:0000256" key="3">
    <source>
        <dbReference type="ARBA" id="ARBA00022691"/>
    </source>
</evidence>
<name>A0ABY8FYV9_9ACTO</name>
<evidence type="ECO:0000256" key="7">
    <source>
        <dbReference type="PIRNR" id="PIRNR000368"/>
    </source>
</evidence>
<comment type="similarity">
    <text evidence="7">Belongs to the organic radical-activating enzymes family.</text>
</comment>
<dbReference type="SUPFAM" id="SSF102114">
    <property type="entry name" value="Radical SAM enzymes"/>
    <property type="match status" value="1"/>
</dbReference>
<dbReference type="PANTHER" id="PTHR30352">
    <property type="entry name" value="PYRUVATE FORMATE-LYASE-ACTIVATING ENZYME"/>
    <property type="match status" value="1"/>
</dbReference>
<evidence type="ECO:0000313" key="9">
    <source>
        <dbReference type="Proteomes" id="UP001215216"/>
    </source>
</evidence>
<keyword evidence="4" id="KW-0479">Metal-binding</keyword>
<protein>
    <recommendedName>
        <fullName evidence="7">Anaerobic ribonucleoside-triphosphate reductase-activating protein</fullName>
        <ecNumber evidence="7">1.97.1.-</ecNumber>
    </recommendedName>
</protein>
<gene>
    <name evidence="8" type="primary">nrdG</name>
    <name evidence="8" type="ORF">P7079_00535</name>
</gene>
<accession>A0ABY8FYV9</accession>
<dbReference type="Pfam" id="PF13353">
    <property type="entry name" value="Fer4_12"/>
    <property type="match status" value="1"/>
</dbReference>
<dbReference type="PANTHER" id="PTHR30352:SF2">
    <property type="entry name" value="ANAEROBIC RIBONUCLEOSIDE-TRIPHOSPHATE REDUCTASE-ACTIVATING PROTEIN"/>
    <property type="match status" value="1"/>
</dbReference>
<dbReference type="InterPro" id="IPR013785">
    <property type="entry name" value="Aldolase_TIM"/>
</dbReference>
<dbReference type="SFLD" id="SFLDF00299">
    <property type="entry name" value="anaerobic_ribonucleoside-triph"/>
    <property type="match status" value="1"/>
</dbReference>
<dbReference type="EMBL" id="CP121208">
    <property type="protein sequence ID" value="WFM83502.1"/>
    <property type="molecule type" value="Genomic_DNA"/>
</dbReference>
<dbReference type="CDD" id="cd01335">
    <property type="entry name" value="Radical_SAM"/>
    <property type="match status" value="1"/>
</dbReference>
<dbReference type="Gene3D" id="3.20.20.70">
    <property type="entry name" value="Aldolase class I"/>
    <property type="match status" value="1"/>
</dbReference>
<keyword evidence="3" id="KW-0949">S-adenosyl-L-methionine</keyword>
<dbReference type="Proteomes" id="UP001215216">
    <property type="component" value="Chromosome"/>
</dbReference>
<proteinExistence type="inferred from homology"/>
<dbReference type="PIRSF" id="PIRSF000368">
    <property type="entry name" value="NrdG"/>
    <property type="match status" value="1"/>
</dbReference>
<dbReference type="SFLD" id="SFLDG01066">
    <property type="entry name" value="organic_radical-activating_enz"/>
    <property type="match status" value="1"/>
</dbReference>
<evidence type="ECO:0000256" key="1">
    <source>
        <dbReference type="ARBA" id="ARBA00001966"/>
    </source>
</evidence>
<keyword evidence="5" id="KW-0408">Iron</keyword>
<evidence type="ECO:0000256" key="5">
    <source>
        <dbReference type="ARBA" id="ARBA00023004"/>
    </source>
</evidence>
<keyword evidence="6" id="KW-0411">Iron-sulfur</keyword>
<comment type="function">
    <text evidence="7">Activation of anaerobic ribonucleoside-triphosphate reductase under anaerobic conditions by generation of an organic free radical, using S-adenosylmethionine and reduced flavodoxin as cosubstrates to produce 5'-deoxy-adenosine.</text>
</comment>
<evidence type="ECO:0000256" key="4">
    <source>
        <dbReference type="ARBA" id="ARBA00022723"/>
    </source>
</evidence>
<sequence>MRIDNAGVHQPECGEWRSEKLSRGRIADYKPMNFVDGEGVRCSIYVSGCPFKCPGCYNRAAQSFMYGEEYTEELGRRIFSDVAQPYVAGLSFLGGEPMLATGTLLPIARRLRKEFGAHKTIWTWTGYTFEALLNETLDKRELVGLSDVLVDGPFLQAEYVSGLAFRGSANQRIIDVQASLAAGRVVPYSVF</sequence>
<organism evidence="8 9">
    <name type="scientific">Arcanobacterium canis</name>
    <dbReference type="NCBI Taxonomy" id="999183"/>
    <lineage>
        <taxon>Bacteria</taxon>
        <taxon>Bacillati</taxon>
        <taxon>Actinomycetota</taxon>
        <taxon>Actinomycetes</taxon>
        <taxon>Actinomycetales</taxon>
        <taxon>Actinomycetaceae</taxon>
        <taxon>Arcanobacterium</taxon>
    </lineage>
</organism>
<dbReference type="RefSeq" id="WP_278012897.1">
    <property type="nucleotide sequence ID" value="NZ_CP121208.1"/>
</dbReference>
<dbReference type="NCBIfam" id="TIGR02491">
    <property type="entry name" value="NrdG"/>
    <property type="match status" value="1"/>
</dbReference>
<evidence type="ECO:0000313" key="8">
    <source>
        <dbReference type="EMBL" id="WFM83502.1"/>
    </source>
</evidence>
<dbReference type="InterPro" id="IPR012837">
    <property type="entry name" value="NrdG"/>
</dbReference>
<dbReference type="InterPro" id="IPR007197">
    <property type="entry name" value="rSAM"/>
</dbReference>
<keyword evidence="7" id="KW-0560">Oxidoreductase</keyword>
<reference evidence="8 9" key="1">
    <citation type="submission" date="2023-03" db="EMBL/GenBank/DDBJ databases">
        <title>Complete genome of Arcanobacterium canis strain DSM 25104 isolated in 2010 from a canine otitis externa in Germany.</title>
        <authorList>
            <person name="Borowiak M."/>
            <person name="Kreitlow A."/>
            <person name="Malorny B."/>
            <person name="Laemmler C."/>
            <person name="Prenger-Berninghoff E."/>
            <person name="Ploetz M."/>
            <person name="Abdulmawjood A."/>
        </authorList>
    </citation>
    <scope>NUCLEOTIDE SEQUENCE [LARGE SCALE GENOMIC DNA]</scope>
    <source>
        <strain evidence="8 9">DSM 25104</strain>
    </source>
</reference>
<evidence type="ECO:0000256" key="6">
    <source>
        <dbReference type="ARBA" id="ARBA00023014"/>
    </source>
</evidence>
<dbReference type="SFLD" id="SFLDG01063">
    <property type="entry name" value="activating_enzymes__group_1"/>
    <property type="match status" value="1"/>
</dbReference>
<comment type="cofactor">
    <cofactor evidence="1">
        <name>[4Fe-4S] cluster</name>
        <dbReference type="ChEBI" id="CHEBI:49883"/>
    </cofactor>
</comment>
<evidence type="ECO:0000256" key="2">
    <source>
        <dbReference type="ARBA" id="ARBA00022485"/>
    </source>
</evidence>